<organism evidence="1 2">
    <name type="scientific">Puccinia graminis f. sp. tritici</name>
    <dbReference type="NCBI Taxonomy" id="56615"/>
    <lineage>
        <taxon>Eukaryota</taxon>
        <taxon>Fungi</taxon>
        <taxon>Dikarya</taxon>
        <taxon>Basidiomycota</taxon>
        <taxon>Pucciniomycotina</taxon>
        <taxon>Pucciniomycetes</taxon>
        <taxon>Pucciniales</taxon>
        <taxon>Pucciniaceae</taxon>
        <taxon>Puccinia</taxon>
    </lineage>
</organism>
<evidence type="ECO:0000313" key="2">
    <source>
        <dbReference type="Proteomes" id="UP000324748"/>
    </source>
</evidence>
<dbReference type="EMBL" id="VSWC01000014">
    <property type="protein sequence ID" value="KAA1114758.1"/>
    <property type="molecule type" value="Genomic_DNA"/>
</dbReference>
<keyword evidence="2" id="KW-1185">Reference proteome</keyword>
<protein>
    <submittedName>
        <fullName evidence="1">Uncharacterized protein</fullName>
    </submittedName>
</protein>
<gene>
    <name evidence="1" type="ORF">PGT21_021868</name>
</gene>
<reference evidence="1 2" key="1">
    <citation type="submission" date="2019-05" db="EMBL/GenBank/DDBJ databases">
        <title>Emergence of the Ug99 lineage of the wheat stem rust pathogen through somatic hybridization.</title>
        <authorList>
            <person name="Li F."/>
            <person name="Upadhyaya N.M."/>
            <person name="Sperschneider J."/>
            <person name="Matny O."/>
            <person name="Nguyen-Phuc H."/>
            <person name="Mago R."/>
            <person name="Raley C."/>
            <person name="Miller M.E."/>
            <person name="Silverstein K.A.T."/>
            <person name="Henningsen E."/>
            <person name="Hirsch C.D."/>
            <person name="Visser B."/>
            <person name="Pretorius Z.A."/>
            <person name="Steffenson B.J."/>
            <person name="Schwessinger B."/>
            <person name="Dodds P.N."/>
            <person name="Figueroa M."/>
        </authorList>
    </citation>
    <scope>NUCLEOTIDE SEQUENCE [LARGE SCALE GENOMIC DNA]</scope>
    <source>
        <strain evidence="1">21-0</strain>
    </source>
</reference>
<comment type="caution">
    <text evidence="1">The sequence shown here is derived from an EMBL/GenBank/DDBJ whole genome shotgun (WGS) entry which is preliminary data.</text>
</comment>
<dbReference type="Proteomes" id="UP000324748">
    <property type="component" value="Unassembled WGS sequence"/>
</dbReference>
<accession>A0A5B0QNP2</accession>
<dbReference type="AlphaFoldDB" id="A0A5B0QNP2"/>
<name>A0A5B0QNP2_PUCGR</name>
<evidence type="ECO:0000313" key="1">
    <source>
        <dbReference type="EMBL" id="KAA1114758.1"/>
    </source>
</evidence>
<proteinExistence type="predicted"/>
<sequence>MSKNQGLQEAKNAIVDPADVEALTVQGDLPSMTEGGTDFNNKSQQLFVQLPNTMVQAEDEIGVVSKIYHNPKT</sequence>